<dbReference type="EMBL" id="JQCN01000004">
    <property type="protein sequence ID" value="KRO02091.1"/>
    <property type="molecule type" value="Genomic_DNA"/>
</dbReference>
<dbReference type="OrthoDB" id="9806902at2"/>
<accession>A0A0R2LQ08</accession>
<evidence type="ECO:0000313" key="3">
    <source>
        <dbReference type="Proteomes" id="UP000051886"/>
    </source>
</evidence>
<evidence type="ECO:0000313" key="2">
    <source>
        <dbReference type="EMBL" id="KRO02091.1"/>
    </source>
</evidence>
<dbReference type="InterPro" id="IPR022742">
    <property type="entry name" value="Hydrolase_4"/>
</dbReference>
<dbReference type="InterPro" id="IPR029058">
    <property type="entry name" value="AB_hydrolase_fold"/>
</dbReference>
<gene>
    <name evidence="2" type="ORF">IV66_GL001761</name>
</gene>
<dbReference type="PRINTS" id="PR00111">
    <property type="entry name" value="ABHYDROLASE"/>
</dbReference>
<organism evidence="2 3">
    <name type="scientific">Ligilactobacillus pobuzihii</name>
    <dbReference type="NCBI Taxonomy" id="449659"/>
    <lineage>
        <taxon>Bacteria</taxon>
        <taxon>Bacillati</taxon>
        <taxon>Bacillota</taxon>
        <taxon>Bacilli</taxon>
        <taxon>Lactobacillales</taxon>
        <taxon>Lactobacillaceae</taxon>
        <taxon>Ligilactobacillus</taxon>
    </lineage>
</organism>
<proteinExistence type="predicted"/>
<dbReference type="Gene3D" id="3.40.50.1820">
    <property type="entry name" value="alpha/beta hydrolase"/>
    <property type="match status" value="1"/>
</dbReference>
<protein>
    <submittedName>
        <fullName evidence="2">Lysophospholipase</fullName>
    </submittedName>
</protein>
<sequence length="277" mass="31106">MGFYQNEVTEKIDSATKGLELLVRSNFADAPKANLIISHGLAEFSERYDKIASYFTAHGYNVFRYDQLGHGDSDGERGYLSSPADLSDNLEVIVNLVKERFPNLSLFVLGHSMGGETVLLHATKFPNEVDGYIASAPVSTYRHPTLGDLPFEGNDKDKIPNNLGAGLVSDPRVLKKYQEHKKTLHQLTIGIFNNGLWEGSLSLRKNLDKIVDPILLLQGLEDGLVSYQDTLETYPLISSKDKELHVYSFLQHEILNEPSRNQEILAEIDSWISKHIY</sequence>
<dbReference type="InterPro" id="IPR051044">
    <property type="entry name" value="MAG_DAG_Lipase"/>
</dbReference>
<dbReference type="InterPro" id="IPR000073">
    <property type="entry name" value="AB_hydrolase_1"/>
</dbReference>
<dbReference type="Pfam" id="PF12146">
    <property type="entry name" value="Hydrolase_4"/>
    <property type="match status" value="1"/>
</dbReference>
<dbReference type="SUPFAM" id="SSF53474">
    <property type="entry name" value="alpha/beta-Hydrolases"/>
    <property type="match status" value="1"/>
</dbReference>
<dbReference type="PANTHER" id="PTHR11614">
    <property type="entry name" value="PHOSPHOLIPASE-RELATED"/>
    <property type="match status" value="1"/>
</dbReference>
<evidence type="ECO:0000259" key="1">
    <source>
        <dbReference type="Pfam" id="PF12146"/>
    </source>
</evidence>
<keyword evidence="3" id="KW-1185">Reference proteome</keyword>
<dbReference type="AlphaFoldDB" id="A0A0R2LQ08"/>
<feature type="domain" description="Serine aminopeptidase S33" evidence="1">
    <location>
        <begin position="30"/>
        <end position="258"/>
    </location>
</feature>
<dbReference type="STRING" id="449659.IV66_GL001761"/>
<name>A0A0R2LQ08_9LACO</name>
<dbReference type="PATRIC" id="fig|449659.4.peg.1800"/>
<reference evidence="2 3" key="1">
    <citation type="journal article" date="2015" name="Genome Announc.">
        <title>Expanding the biotechnology potential of lactobacilli through comparative genomics of 213 strains and associated genera.</title>
        <authorList>
            <person name="Sun Z."/>
            <person name="Harris H.M."/>
            <person name="McCann A."/>
            <person name="Guo C."/>
            <person name="Argimon S."/>
            <person name="Zhang W."/>
            <person name="Yang X."/>
            <person name="Jeffery I.B."/>
            <person name="Cooney J.C."/>
            <person name="Kagawa T.F."/>
            <person name="Liu W."/>
            <person name="Song Y."/>
            <person name="Salvetti E."/>
            <person name="Wrobel A."/>
            <person name="Rasinkangas P."/>
            <person name="Parkhill J."/>
            <person name="Rea M.C."/>
            <person name="O'Sullivan O."/>
            <person name="Ritari J."/>
            <person name="Douillard F.P."/>
            <person name="Paul Ross R."/>
            <person name="Yang R."/>
            <person name="Briner A.E."/>
            <person name="Felis G.E."/>
            <person name="de Vos W.M."/>
            <person name="Barrangou R."/>
            <person name="Klaenhammer T.R."/>
            <person name="Caufield P.W."/>
            <person name="Cui Y."/>
            <person name="Zhang H."/>
            <person name="O'Toole P.W."/>
        </authorList>
    </citation>
    <scope>NUCLEOTIDE SEQUENCE [LARGE SCALE GENOMIC DNA]</scope>
    <source>
        <strain evidence="2 3">NBRC 103219</strain>
    </source>
</reference>
<comment type="caution">
    <text evidence="2">The sequence shown here is derived from an EMBL/GenBank/DDBJ whole genome shotgun (WGS) entry which is preliminary data.</text>
</comment>
<dbReference type="RefSeq" id="WP_017867374.1">
    <property type="nucleotide sequence ID" value="NZ_BJYB01000010.1"/>
</dbReference>
<dbReference type="Proteomes" id="UP000051886">
    <property type="component" value="Unassembled WGS sequence"/>
</dbReference>